<sequence length="73" mass="8222">MKIAKALGVPLYDLFKADEVFADVNSFDKSLMEKIALIEHLDKKEKTAFYAVLDVFLGKKKMKDALSNVLTNV</sequence>
<keyword evidence="2" id="KW-1185">Reference proteome</keyword>
<evidence type="ECO:0000313" key="1">
    <source>
        <dbReference type="EMBL" id="MBG9377049.1"/>
    </source>
</evidence>
<dbReference type="AlphaFoldDB" id="A0A931EA80"/>
<reference evidence="1" key="1">
    <citation type="submission" date="2020-11" db="EMBL/GenBank/DDBJ databases">
        <title>Bacterial whole genome sequence for Panacibacter sp. DH6.</title>
        <authorList>
            <person name="Le V."/>
            <person name="Ko S."/>
            <person name="Ahn C.-Y."/>
            <person name="Oh H.-M."/>
        </authorList>
    </citation>
    <scope>NUCLEOTIDE SEQUENCE</scope>
    <source>
        <strain evidence="1">DH6</strain>
    </source>
</reference>
<dbReference type="RefSeq" id="WP_196991150.1">
    <property type="nucleotide sequence ID" value="NZ_JADWYR010000002.1"/>
</dbReference>
<evidence type="ECO:0000313" key="2">
    <source>
        <dbReference type="Proteomes" id="UP000628448"/>
    </source>
</evidence>
<organism evidence="1 2">
    <name type="scientific">Panacibacter microcysteis</name>
    <dbReference type="NCBI Taxonomy" id="2793269"/>
    <lineage>
        <taxon>Bacteria</taxon>
        <taxon>Pseudomonadati</taxon>
        <taxon>Bacteroidota</taxon>
        <taxon>Chitinophagia</taxon>
        <taxon>Chitinophagales</taxon>
        <taxon>Chitinophagaceae</taxon>
        <taxon>Panacibacter</taxon>
    </lineage>
</organism>
<gene>
    <name evidence="1" type="ORF">I5907_12460</name>
</gene>
<protein>
    <submittedName>
        <fullName evidence="1">Uncharacterized protein</fullName>
    </submittedName>
</protein>
<dbReference type="EMBL" id="JADWYR010000002">
    <property type="protein sequence ID" value="MBG9377049.1"/>
    <property type="molecule type" value="Genomic_DNA"/>
</dbReference>
<name>A0A931EA80_9BACT</name>
<comment type="caution">
    <text evidence="1">The sequence shown here is derived from an EMBL/GenBank/DDBJ whole genome shotgun (WGS) entry which is preliminary data.</text>
</comment>
<accession>A0A931EA80</accession>
<proteinExistence type="predicted"/>
<dbReference type="Proteomes" id="UP000628448">
    <property type="component" value="Unassembled WGS sequence"/>
</dbReference>